<dbReference type="EMBL" id="JAGGKV010000016">
    <property type="protein sequence ID" value="MBP1965777.1"/>
    <property type="molecule type" value="Genomic_DNA"/>
</dbReference>
<dbReference type="NCBIfam" id="TIGR00696">
    <property type="entry name" value="wecG_tagA_cpsF"/>
    <property type="match status" value="1"/>
</dbReference>
<evidence type="ECO:0000313" key="7">
    <source>
        <dbReference type="Proteomes" id="UP001519344"/>
    </source>
</evidence>
<dbReference type="Proteomes" id="UP001519344">
    <property type="component" value="Unassembled WGS sequence"/>
</dbReference>
<comment type="pathway">
    <text evidence="5">Cell wall biogenesis; teichoic acid biosynthesis.</text>
</comment>
<dbReference type="Pfam" id="PF03808">
    <property type="entry name" value="Glyco_tran_WecG"/>
    <property type="match status" value="1"/>
</dbReference>
<proteinExistence type="inferred from homology"/>
<keyword evidence="7" id="KW-1185">Reference proteome</keyword>
<comment type="similarity">
    <text evidence="5">Belongs to the glycosyltransferase 26 family. TagA/TarA subfamily.</text>
</comment>
<reference evidence="6 7" key="1">
    <citation type="submission" date="2021-03" db="EMBL/GenBank/DDBJ databases">
        <title>Genomic Encyclopedia of Type Strains, Phase IV (KMG-IV): sequencing the most valuable type-strain genomes for metagenomic binning, comparative biology and taxonomic classification.</title>
        <authorList>
            <person name="Goeker M."/>
        </authorList>
    </citation>
    <scope>NUCLEOTIDE SEQUENCE [LARGE SCALE GENOMIC DNA]</scope>
    <source>
        <strain evidence="6 7">DSM 24950</strain>
    </source>
</reference>
<keyword evidence="1 5" id="KW-0328">Glycosyltransferase</keyword>
<comment type="caution">
    <text evidence="6">The sequence shown here is derived from an EMBL/GenBank/DDBJ whole genome shotgun (WGS) entry which is preliminary data.</text>
</comment>
<keyword evidence="2 5" id="KW-0808">Transferase</keyword>
<dbReference type="RefSeq" id="WP_167055207.1">
    <property type="nucleotide sequence ID" value="NZ_JAAOZR010000009.1"/>
</dbReference>
<evidence type="ECO:0000313" key="6">
    <source>
        <dbReference type="EMBL" id="MBP1965777.1"/>
    </source>
</evidence>
<evidence type="ECO:0000256" key="4">
    <source>
        <dbReference type="ARBA" id="ARBA00023316"/>
    </source>
</evidence>
<protein>
    <recommendedName>
        <fullName evidence="5">N-acetylglucosaminyldiphosphoundecaprenol N-acetyl-beta-D-mannosaminyltransferase</fullName>
        <ecNumber evidence="5">2.4.1.187</ecNumber>
    </recommendedName>
    <alternativeName>
        <fullName evidence="5">N-acetylmannosaminyltransferase</fullName>
    </alternativeName>
    <alternativeName>
        <fullName evidence="5">UDP-N-acetylmannosamine transferase</fullName>
    </alternativeName>
    <alternativeName>
        <fullName evidence="5">UDP-N-acetylmannosamine:N-acetylglucosaminyl pyrophosphorylundecaprenol N-acetylmannosaminyltransferase</fullName>
    </alternativeName>
</protein>
<keyword evidence="4 5" id="KW-0961">Cell wall biogenesis/degradation</keyword>
<keyword evidence="3 5" id="KW-0777">Teichoic acid biosynthesis</keyword>
<evidence type="ECO:0000256" key="2">
    <source>
        <dbReference type="ARBA" id="ARBA00022679"/>
    </source>
</evidence>
<name>A0ABS4I4D2_9BACL</name>
<dbReference type="InterPro" id="IPR034714">
    <property type="entry name" value="TagA_TarA"/>
</dbReference>
<evidence type="ECO:0000256" key="1">
    <source>
        <dbReference type="ARBA" id="ARBA00022676"/>
    </source>
</evidence>
<gene>
    <name evidence="6" type="ORF">J2Z65_005022</name>
</gene>
<sequence length="262" mass="29091">MSSTSTTTPAGVVSAQAIPKVRIYGVPVSKMSMDQTVAYLTKAIEQRQPHQIITANPIMVMAALDDPAYMSMMQRAELIVPDGTGVVWAANYVGDPVAERVPGYDLLHELMKVGEPKGWKVYLLGASNEVIQAAAEKLRANYPEIKLVGVRDGYFGDEQDAEVIQSIVDAAPDLLFVGRSAANQEPWIGKYKGQLGVPVMMGVGGSFDVLSGKLKRAPVVFQKLRLEWFYRLLQEPWRYKRMLLLPKFAMKVMRDKEKVTKT</sequence>
<dbReference type="PANTHER" id="PTHR34136:SF1">
    <property type="entry name" value="UDP-N-ACETYL-D-MANNOSAMINURONIC ACID TRANSFERASE"/>
    <property type="match status" value="1"/>
</dbReference>
<dbReference type="InterPro" id="IPR004629">
    <property type="entry name" value="WecG_TagA_CpsF"/>
</dbReference>
<dbReference type="EC" id="2.4.1.187" evidence="5"/>
<dbReference type="GO" id="GO:0047244">
    <property type="term" value="F:N-acetylglucosaminyldiphosphoundecaprenol N-acetyl-beta-D-mannosaminyltransferase activity"/>
    <property type="evidence" value="ECO:0007669"/>
    <property type="project" value="UniProtKB-EC"/>
</dbReference>
<accession>A0ABS4I4D2</accession>
<comment type="catalytic activity">
    <reaction evidence="5">
        <text>UDP-N-acetyl-alpha-D-mannosamine + N-acetyl-alpha-D-glucosaminyl-di-trans,octa-cis-undecaprenyl diphosphate = N-acetyl-beta-D-mannosaminyl-(1-&gt;4)-N-acetyl-alpha-D-glucosaminyl di-trans,octa-cis-undecaprenyl diphosphate + UDP + H(+)</text>
        <dbReference type="Rhea" id="RHEA:16053"/>
        <dbReference type="ChEBI" id="CHEBI:15378"/>
        <dbReference type="ChEBI" id="CHEBI:58223"/>
        <dbReference type="ChEBI" id="CHEBI:62959"/>
        <dbReference type="ChEBI" id="CHEBI:68623"/>
        <dbReference type="ChEBI" id="CHEBI:132210"/>
        <dbReference type="EC" id="2.4.1.187"/>
    </reaction>
</comment>
<evidence type="ECO:0000256" key="3">
    <source>
        <dbReference type="ARBA" id="ARBA00022944"/>
    </source>
</evidence>
<comment type="function">
    <text evidence="5">Catalyzes the conversion of GlcNAc-PP-undecaprenol into ManNAc-GlcNAc-PP-undecaprenol, the first committed lipid intermediate in the de novo synthesis of teichoic acid.</text>
</comment>
<dbReference type="CDD" id="cd06533">
    <property type="entry name" value="Glyco_transf_WecG_TagA"/>
    <property type="match status" value="1"/>
</dbReference>
<dbReference type="PANTHER" id="PTHR34136">
    <property type="match status" value="1"/>
</dbReference>
<dbReference type="HAMAP" id="MF_02070">
    <property type="entry name" value="TagA_TarA"/>
    <property type="match status" value="1"/>
</dbReference>
<organism evidence="6 7">
    <name type="scientific">Paenibacillus aceris</name>
    <dbReference type="NCBI Taxonomy" id="869555"/>
    <lineage>
        <taxon>Bacteria</taxon>
        <taxon>Bacillati</taxon>
        <taxon>Bacillota</taxon>
        <taxon>Bacilli</taxon>
        <taxon>Bacillales</taxon>
        <taxon>Paenibacillaceae</taxon>
        <taxon>Paenibacillus</taxon>
    </lineage>
</organism>
<evidence type="ECO:0000256" key="5">
    <source>
        <dbReference type="HAMAP-Rule" id="MF_02070"/>
    </source>
</evidence>